<comment type="similarity">
    <text evidence="6">Belongs to the DEAD box helicase family.</text>
</comment>
<keyword evidence="12" id="KW-1185">Reference proteome</keyword>
<evidence type="ECO:0000259" key="10">
    <source>
        <dbReference type="PROSITE" id="PS51195"/>
    </source>
</evidence>
<dbReference type="GeneID" id="14905407"/>
<dbReference type="eggNOG" id="KOG0330">
    <property type="taxonomic scope" value="Eukaryota"/>
</dbReference>
<protein>
    <submittedName>
        <fullName evidence="11">Uncharacterized protein</fullName>
    </submittedName>
</protein>
<dbReference type="InterPro" id="IPR000629">
    <property type="entry name" value="RNA-helicase_DEAD-box_CS"/>
</dbReference>
<feature type="non-terminal residue" evidence="11">
    <location>
        <position position="1"/>
    </location>
</feature>
<keyword evidence="1 6" id="KW-0547">Nucleotide-binding</keyword>
<evidence type="ECO:0000256" key="6">
    <source>
        <dbReference type="RuleBase" id="RU000492"/>
    </source>
</evidence>
<dbReference type="GO" id="GO:0003676">
    <property type="term" value="F:nucleic acid binding"/>
    <property type="evidence" value="ECO:0007669"/>
    <property type="project" value="InterPro"/>
</dbReference>
<dbReference type="PANTHER" id="PTHR47959:SF24">
    <property type="entry name" value="ATP-DEPENDENT RNA HELICASE"/>
    <property type="match status" value="1"/>
</dbReference>
<keyword evidence="4 6" id="KW-0067">ATP-binding</keyword>
<dbReference type="EMBL" id="GL984164">
    <property type="protein sequence ID" value="EGR29308.1"/>
    <property type="molecule type" value="Genomic_DNA"/>
</dbReference>
<sequence length="473" mass="54991">QKKQVQQEFQEDQYNLEESQIENKSEEQKNIQNQTLENLNDSNLNVQQQEELKNDTFKSLGVCDELLEACNRLKYINPTAIQIESLPYTLKGQDIIALAETGSGKTMAFALPVIQSLLDAPIKFLCAYIVTYKSNYVCKQLNILKSLGVGVSLKTTVIIGGLEPQIQVQALQKKPHIVVGTPGRILYHLQNTKVFNIKQLKYLILDEADKLLNMDFEKDINKILDVLPKKRNTFLFSATMTNKVNKLTRASLQNPVKIEVSLKYQTVITLVQLYSFIPSKYKDCYLVYTLNEFAGQTSIIFVTTCLNAIKLTLILKNLGFSAVTINGQMSQVKRFGAINKFKAGEKKYQWLQMLHLEVWIYLVQIQLLIMIYPIMLRNIFIELVEQQELEELEKQQVQLLNMMQKCIQKQRLIQEKNQMNINVKKVKFQFLMRESKKLKEQVLRRQKEQWKKEIQTHQNIQMMKAQAIDRKKK</sequence>
<dbReference type="STRING" id="857967.G0QZQ2"/>
<feature type="coiled-coil region" evidence="7">
    <location>
        <begin position="433"/>
        <end position="460"/>
    </location>
</feature>
<dbReference type="InterPro" id="IPR011545">
    <property type="entry name" value="DEAD/DEAH_box_helicase_dom"/>
</dbReference>
<evidence type="ECO:0000256" key="3">
    <source>
        <dbReference type="ARBA" id="ARBA00022806"/>
    </source>
</evidence>
<organism evidence="11 12">
    <name type="scientific">Ichthyophthirius multifiliis</name>
    <name type="common">White spot disease agent</name>
    <name type="synonym">Ich</name>
    <dbReference type="NCBI Taxonomy" id="5932"/>
    <lineage>
        <taxon>Eukaryota</taxon>
        <taxon>Sar</taxon>
        <taxon>Alveolata</taxon>
        <taxon>Ciliophora</taxon>
        <taxon>Intramacronucleata</taxon>
        <taxon>Oligohymenophorea</taxon>
        <taxon>Hymenostomatida</taxon>
        <taxon>Ophryoglenina</taxon>
        <taxon>Ichthyophthirius</taxon>
    </lineage>
</organism>
<dbReference type="GO" id="GO:0005524">
    <property type="term" value="F:ATP binding"/>
    <property type="evidence" value="ECO:0007669"/>
    <property type="project" value="UniProtKB-KW"/>
</dbReference>
<dbReference type="OMA" id="HVLNKMP"/>
<evidence type="ECO:0000256" key="5">
    <source>
        <dbReference type="PROSITE-ProRule" id="PRU00552"/>
    </source>
</evidence>
<evidence type="ECO:0000256" key="4">
    <source>
        <dbReference type="ARBA" id="ARBA00022840"/>
    </source>
</evidence>
<feature type="domain" description="Helicase ATP-binding" evidence="9">
    <location>
        <begin position="86"/>
        <end position="258"/>
    </location>
</feature>
<dbReference type="InterPro" id="IPR050079">
    <property type="entry name" value="DEAD_box_RNA_helicase"/>
</dbReference>
<evidence type="ECO:0000313" key="12">
    <source>
        <dbReference type="Proteomes" id="UP000008983"/>
    </source>
</evidence>
<dbReference type="SUPFAM" id="SSF52540">
    <property type="entry name" value="P-loop containing nucleoside triphosphate hydrolases"/>
    <property type="match status" value="2"/>
</dbReference>
<dbReference type="InterPro" id="IPR027417">
    <property type="entry name" value="P-loop_NTPase"/>
</dbReference>
<feature type="domain" description="DEAD-box RNA helicase Q" evidence="10">
    <location>
        <begin position="55"/>
        <end position="83"/>
    </location>
</feature>
<keyword evidence="3 6" id="KW-0347">Helicase</keyword>
<dbReference type="InterPro" id="IPR014014">
    <property type="entry name" value="RNA_helicase_DEAD_Q_motif"/>
</dbReference>
<dbReference type="InterPro" id="IPR014001">
    <property type="entry name" value="Helicase_ATP-bd"/>
</dbReference>
<dbReference type="PANTHER" id="PTHR47959">
    <property type="entry name" value="ATP-DEPENDENT RNA HELICASE RHLE-RELATED"/>
    <property type="match status" value="1"/>
</dbReference>
<dbReference type="GO" id="GO:0005829">
    <property type="term" value="C:cytosol"/>
    <property type="evidence" value="ECO:0007669"/>
    <property type="project" value="TreeGrafter"/>
</dbReference>
<dbReference type="GO" id="GO:0016787">
    <property type="term" value="F:hydrolase activity"/>
    <property type="evidence" value="ECO:0007669"/>
    <property type="project" value="UniProtKB-KW"/>
</dbReference>
<gene>
    <name evidence="11" type="ORF">IMG5_158860</name>
</gene>
<proteinExistence type="inferred from homology"/>
<reference evidence="11 12" key="1">
    <citation type="submission" date="2011-07" db="EMBL/GenBank/DDBJ databases">
        <authorList>
            <person name="Coyne R."/>
            <person name="Brami D."/>
            <person name="Johnson J."/>
            <person name="Hostetler J."/>
            <person name="Hannick L."/>
            <person name="Clark T."/>
            <person name="Cassidy-Hanley D."/>
            <person name="Inman J."/>
        </authorList>
    </citation>
    <scope>NUCLEOTIDE SEQUENCE [LARGE SCALE GENOMIC DNA]</scope>
    <source>
        <strain evidence="11 12">G5</strain>
    </source>
</reference>
<evidence type="ECO:0000256" key="7">
    <source>
        <dbReference type="SAM" id="Coils"/>
    </source>
</evidence>
<keyword evidence="2 6" id="KW-0378">Hydrolase</keyword>
<evidence type="ECO:0000256" key="8">
    <source>
        <dbReference type="SAM" id="MobiDB-lite"/>
    </source>
</evidence>
<evidence type="ECO:0000259" key="9">
    <source>
        <dbReference type="PROSITE" id="PS51192"/>
    </source>
</evidence>
<feature type="region of interest" description="Disordered" evidence="8">
    <location>
        <begin position="1"/>
        <end position="31"/>
    </location>
</feature>
<feature type="short sequence motif" description="Q motif" evidence="5">
    <location>
        <begin position="55"/>
        <end position="83"/>
    </location>
</feature>
<dbReference type="Gene3D" id="3.40.50.300">
    <property type="entry name" value="P-loop containing nucleotide triphosphate hydrolases"/>
    <property type="match status" value="2"/>
</dbReference>
<dbReference type="Proteomes" id="UP000008983">
    <property type="component" value="Unassembled WGS sequence"/>
</dbReference>
<dbReference type="InParanoid" id="G0QZQ2"/>
<accession>G0QZQ2</accession>
<keyword evidence="7" id="KW-0175">Coiled coil</keyword>
<dbReference type="Pfam" id="PF00270">
    <property type="entry name" value="DEAD"/>
    <property type="match status" value="1"/>
</dbReference>
<dbReference type="PROSITE" id="PS51192">
    <property type="entry name" value="HELICASE_ATP_BIND_1"/>
    <property type="match status" value="1"/>
</dbReference>
<dbReference type="PROSITE" id="PS00039">
    <property type="entry name" value="DEAD_ATP_HELICASE"/>
    <property type="match status" value="1"/>
</dbReference>
<dbReference type="SMART" id="SM00487">
    <property type="entry name" value="DEXDc"/>
    <property type="match status" value="1"/>
</dbReference>
<evidence type="ECO:0000313" key="11">
    <source>
        <dbReference type="EMBL" id="EGR29308.1"/>
    </source>
</evidence>
<dbReference type="AlphaFoldDB" id="G0QZQ2"/>
<evidence type="ECO:0000256" key="2">
    <source>
        <dbReference type="ARBA" id="ARBA00022801"/>
    </source>
</evidence>
<name>G0QZQ2_ICHMU</name>
<dbReference type="PROSITE" id="PS51195">
    <property type="entry name" value="Q_MOTIF"/>
    <property type="match status" value="1"/>
</dbReference>
<dbReference type="OrthoDB" id="10261904at2759"/>
<dbReference type="RefSeq" id="XP_004030544.1">
    <property type="nucleotide sequence ID" value="XM_004030496.1"/>
</dbReference>
<evidence type="ECO:0000256" key="1">
    <source>
        <dbReference type="ARBA" id="ARBA00022741"/>
    </source>
</evidence>
<dbReference type="GO" id="GO:0003724">
    <property type="term" value="F:RNA helicase activity"/>
    <property type="evidence" value="ECO:0007669"/>
    <property type="project" value="InterPro"/>
</dbReference>